<evidence type="ECO:0000313" key="1">
    <source>
        <dbReference type="EMBL" id="CAE8598578.1"/>
    </source>
</evidence>
<accession>A0A813EDG9</accession>
<comment type="caution">
    <text evidence="1">The sequence shown here is derived from an EMBL/GenBank/DDBJ whole genome shotgun (WGS) entry which is preliminary data.</text>
</comment>
<protein>
    <submittedName>
        <fullName evidence="1">Uncharacterized protein</fullName>
    </submittedName>
</protein>
<dbReference type="AlphaFoldDB" id="A0A813EDG9"/>
<name>A0A813EDG9_POLGL</name>
<gene>
    <name evidence="1" type="ORF">PGLA1383_LOCUS16983</name>
</gene>
<proteinExistence type="predicted"/>
<feature type="non-terminal residue" evidence="1">
    <location>
        <position position="1"/>
    </location>
</feature>
<reference evidence="1" key="1">
    <citation type="submission" date="2021-02" db="EMBL/GenBank/DDBJ databases">
        <authorList>
            <person name="Dougan E. K."/>
            <person name="Rhodes N."/>
            <person name="Thang M."/>
            <person name="Chan C."/>
        </authorList>
    </citation>
    <scope>NUCLEOTIDE SEQUENCE</scope>
</reference>
<feature type="non-terminal residue" evidence="1">
    <location>
        <position position="202"/>
    </location>
</feature>
<organism evidence="1 2">
    <name type="scientific">Polarella glacialis</name>
    <name type="common">Dinoflagellate</name>
    <dbReference type="NCBI Taxonomy" id="89957"/>
    <lineage>
        <taxon>Eukaryota</taxon>
        <taxon>Sar</taxon>
        <taxon>Alveolata</taxon>
        <taxon>Dinophyceae</taxon>
        <taxon>Suessiales</taxon>
        <taxon>Suessiaceae</taxon>
        <taxon>Polarella</taxon>
    </lineage>
</organism>
<sequence>PNQYQWQKRRTASLSRGQFPELVFLMMTRPSRTTAASADEVARLEDSWRMRITDRLRETTPGKSLVDLIGWLMTAELPQLIASGAALRSSDAVSDEEEPCDEQDQAGVEDSWCTGPATFQLQFRLPNWGRMCLVVHHHDDRLDVTGLASDRLRTMKRHEAQRSFFGLLRTGFPQVSGVLSFGKPAVLLAEGPLVELQRLVIE</sequence>
<evidence type="ECO:0000313" key="2">
    <source>
        <dbReference type="Proteomes" id="UP000654075"/>
    </source>
</evidence>
<dbReference type="Proteomes" id="UP000654075">
    <property type="component" value="Unassembled WGS sequence"/>
</dbReference>
<keyword evidence="2" id="KW-1185">Reference proteome</keyword>
<dbReference type="EMBL" id="CAJNNV010010408">
    <property type="protein sequence ID" value="CAE8598578.1"/>
    <property type="molecule type" value="Genomic_DNA"/>
</dbReference>